<dbReference type="EMBL" id="RYZI01000424">
    <property type="protein sequence ID" value="RWA05582.1"/>
    <property type="molecule type" value="Genomic_DNA"/>
</dbReference>
<dbReference type="AlphaFoldDB" id="A0A439CTX3"/>
<sequence length="151" mass="16136">MAPGAESVANAAWMVTISSTKNGIAVSGSAGLGGFAGPVSNFNRVNIDEAGDGDRRLFLYQLVTNDPLLAAFYAKSDGSDLICQFALGVLESSSTESDGTRNVVFHFLILARGVSGTQEPFRFLDAIRLFHFEEQKHKGSHFSGSTFPLLC</sequence>
<evidence type="ECO:0000313" key="2">
    <source>
        <dbReference type="Proteomes" id="UP000286045"/>
    </source>
</evidence>
<keyword evidence="2" id="KW-1185">Reference proteome</keyword>
<accession>A0A439CTX3</accession>
<comment type="caution">
    <text evidence="1">The sequence shown here is derived from an EMBL/GenBank/DDBJ whole genome shotgun (WGS) entry which is preliminary data.</text>
</comment>
<dbReference type="Proteomes" id="UP000286045">
    <property type="component" value="Unassembled WGS sequence"/>
</dbReference>
<reference evidence="1 2" key="1">
    <citation type="submission" date="2018-12" db="EMBL/GenBank/DDBJ databases">
        <title>Draft genome sequence of Xylaria grammica IHI A82.</title>
        <authorList>
            <person name="Buettner E."/>
            <person name="Kellner H."/>
        </authorList>
    </citation>
    <scope>NUCLEOTIDE SEQUENCE [LARGE SCALE GENOMIC DNA]</scope>
    <source>
        <strain evidence="1 2">IHI A82</strain>
    </source>
</reference>
<organism evidence="1 2">
    <name type="scientific">Xylaria grammica</name>
    <dbReference type="NCBI Taxonomy" id="363999"/>
    <lineage>
        <taxon>Eukaryota</taxon>
        <taxon>Fungi</taxon>
        <taxon>Dikarya</taxon>
        <taxon>Ascomycota</taxon>
        <taxon>Pezizomycotina</taxon>
        <taxon>Sordariomycetes</taxon>
        <taxon>Xylariomycetidae</taxon>
        <taxon>Xylariales</taxon>
        <taxon>Xylariaceae</taxon>
        <taxon>Xylaria</taxon>
    </lineage>
</organism>
<name>A0A439CTX3_9PEZI</name>
<gene>
    <name evidence="1" type="ORF">EKO27_g9522</name>
</gene>
<dbReference type="STRING" id="363999.A0A439CTX3"/>
<protein>
    <submittedName>
        <fullName evidence="1">Uncharacterized protein</fullName>
    </submittedName>
</protein>
<proteinExistence type="predicted"/>
<evidence type="ECO:0000313" key="1">
    <source>
        <dbReference type="EMBL" id="RWA05582.1"/>
    </source>
</evidence>